<name>A0A8H5WIB3_FUSCI</name>
<reference evidence="2" key="1">
    <citation type="journal article" date="2020" name="BMC Genomics">
        <title>Correction to: Identification and distribution of gene clusters required for synthesis of sphingolipid metabolism inhibitors in diverse species of the filamentous fungus Fusarium.</title>
        <authorList>
            <person name="Kim H.S."/>
            <person name="Lohmar J.M."/>
            <person name="Busman M."/>
            <person name="Brown D.W."/>
            <person name="Naumann T.A."/>
            <person name="Divon H.H."/>
            <person name="Lysoe E."/>
            <person name="Uhlig S."/>
            <person name="Proctor R.H."/>
        </authorList>
    </citation>
    <scope>NUCLEOTIDE SEQUENCE [LARGE SCALE GENOMIC DNA]</scope>
    <source>
        <strain evidence="2">NRRL 25331</strain>
    </source>
</reference>
<organism evidence="1 2">
    <name type="scientific">Fusarium circinatum</name>
    <name type="common">Pitch canker fungus</name>
    <name type="synonym">Gibberella circinata</name>
    <dbReference type="NCBI Taxonomy" id="48490"/>
    <lineage>
        <taxon>Eukaryota</taxon>
        <taxon>Fungi</taxon>
        <taxon>Dikarya</taxon>
        <taxon>Ascomycota</taxon>
        <taxon>Pezizomycotina</taxon>
        <taxon>Sordariomycetes</taxon>
        <taxon>Hypocreomycetidae</taxon>
        <taxon>Hypocreales</taxon>
        <taxon>Nectriaceae</taxon>
        <taxon>Fusarium</taxon>
        <taxon>Fusarium fujikuroi species complex</taxon>
    </lineage>
</organism>
<dbReference type="Proteomes" id="UP000572754">
    <property type="component" value="Unassembled WGS sequence"/>
</dbReference>
<proteinExistence type="predicted"/>
<accession>A0A8H5WIB3</accession>
<reference evidence="1 2" key="2">
    <citation type="submission" date="2020-05" db="EMBL/GenBank/DDBJ databases">
        <title>Identification and distribution of gene clusters putatively required for synthesis of sphingolipid metabolism inhibitors in phylogenetically diverse species of the filamentous fungus Fusarium.</title>
        <authorList>
            <person name="Kim H.-S."/>
            <person name="Busman M."/>
            <person name="Brown D.W."/>
            <person name="Divon H."/>
            <person name="Uhlig S."/>
            <person name="Proctor R.H."/>
        </authorList>
    </citation>
    <scope>NUCLEOTIDE SEQUENCE [LARGE SCALE GENOMIC DNA]</scope>
    <source>
        <strain evidence="1 2">NRRL 25331</strain>
    </source>
</reference>
<gene>
    <name evidence="1" type="ORF">FCIRC_11071</name>
</gene>
<dbReference type="AlphaFoldDB" id="A0A8H5WIB3"/>
<protein>
    <submittedName>
        <fullName evidence="1">Uncharacterized protein</fullName>
    </submittedName>
</protein>
<keyword evidence="2" id="KW-1185">Reference proteome</keyword>
<evidence type="ECO:0000313" key="2">
    <source>
        <dbReference type="Proteomes" id="UP000572754"/>
    </source>
</evidence>
<sequence length="887" mass="101244">MCHPSLLHGCSYTAPALKVDEFSNSADEFYRPGENEEPRVLPRCCLCCFKFEPYDSIVVFNSRNPHLLNPWAGEYMEPESIEPIDRESTKRRRPLEKGYHSECVHLVAKGLPFGDSIHRTIKDRTGYGVGHNELLPSREAGRVRRLKKMFAQEFMVIVRYRLPLEICENIGRDCLSEYATKLINRVWSDKDFAGPQHATLRVTTSGSVWAQHVEFEGLQYIKSLSATRKSESDTKLFEATSDIRVNVYFAEDCLGIRDVVITEYDSIPSLNQDKDLRWVVSRRKALPFSFKYNTDGLKLRDLAMTKREDAGPNYRQRRWAVLPNDLNISRLAPPRPGCNFEVSNEPIRAVDWNLPGCSGYSVLIDQYSIYDIISHNMGGPSSRLVDVSNEHRGDWFYIPVDRDERIAELWLRSEDRGNKWNRNRKCLVMRTNKGRSFVLGFQGGEAGMFTYQPVTTLSLTDPSRMLCCKTKESGFWLGFEQAMTWDQHATCISLLSSSQFTPYQFKEILSWNAELRDVRTVAVCRNWRYSKNVGIVGMLLTYADGHQRSLGQIRLDYMEPPLTVSYGKIWLGCDKSENEPIPEGFWPRTNRIKWVEATLNGEATRSGAITATQCTYKANLTLEGLKLRNLDITQYEREYHYAQRTRWATLPRDLGYLRTPDDNIFESSHRAAVQAIDWNLYGVSGYVIGMQCSCIDSIFPYRPGKLPPAILGAYDNVRSNCLYFPVDPDERIFGLWLRSGDFPSDDDDDGLILSEALIVVTSNGLGLVFGPDIRRSDRPLNYEALADLPSTTPARTFYYKSDSHLDHQLGLAHTTGLANSFQRPPTLRTSKRLPHAAAGETYREPYLPTGHITWRGVCKPVLDSGIQHLEISVRGKLERRSTSHGKR</sequence>
<evidence type="ECO:0000313" key="1">
    <source>
        <dbReference type="EMBL" id="KAF5663782.1"/>
    </source>
</evidence>
<dbReference type="EMBL" id="JAAQPE010000426">
    <property type="protein sequence ID" value="KAF5663782.1"/>
    <property type="molecule type" value="Genomic_DNA"/>
</dbReference>
<comment type="caution">
    <text evidence="1">The sequence shown here is derived from an EMBL/GenBank/DDBJ whole genome shotgun (WGS) entry which is preliminary data.</text>
</comment>